<evidence type="ECO:0000256" key="1">
    <source>
        <dbReference type="SAM" id="Phobius"/>
    </source>
</evidence>
<organism evidence="2 3">
    <name type="scientific">Zunongwangia mangrovi</name>
    <dbReference type="NCBI Taxonomy" id="1334022"/>
    <lineage>
        <taxon>Bacteria</taxon>
        <taxon>Pseudomonadati</taxon>
        <taxon>Bacteroidota</taxon>
        <taxon>Flavobacteriia</taxon>
        <taxon>Flavobacteriales</taxon>
        <taxon>Flavobacteriaceae</taxon>
        <taxon>Zunongwangia</taxon>
    </lineage>
</organism>
<dbReference type="Proteomes" id="UP000199438">
    <property type="component" value="Unassembled WGS sequence"/>
</dbReference>
<dbReference type="RefSeq" id="WP_092543453.1">
    <property type="nucleotide sequence ID" value="NZ_FOKV01000006.1"/>
</dbReference>
<dbReference type="Gene3D" id="3.30.1380.10">
    <property type="match status" value="1"/>
</dbReference>
<proteinExistence type="predicted"/>
<name>A0A1I1KNJ6_9FLAO</name>
<keyword evidence="3" id="KW-1185">Reference proteome</keyword>
<dbReference type="SUPFAM" id="SSF55166">
    <property type="entry name" value="Hedgehog/DD-peptidase"/>
    <property type="match status" value="1"/>
</dbReference>
<keyword evidence="1" id="KW-0472">Membrane</keyword>
<feature type="transmembrane region" description="Helical" evidence="1">
    <location>
        <begin position="37"/>
        <end position="59"/>
    </location>
</feature>
<feature type="transmembrane region" description="Helical" evidence="1">
    <location>
        <begin position="7"/>
        <end position="31"/>
    </location>
</feature>
<dbReference type="InterPro" id="IPR009045">
    <property type="entry name" value="Zn_M74/Hedgehog-like"/>
</dbReference>
<protein>
    <submittedName>
        <fullName evidence="2">Uncharacterized protein</fullName>
    </submittedName>
</protein>
<accession>A0A1I1KNJ6</accession>
<gene>
    <name evidence="2" type="ORF">SAMN04487907_10686</name>
</gene>
<sequence>MKIIFHLIIFIFLTILTQVGGIIYLASITLIRRNKRILQLFVFLILYALSTFLIIPTIAPHFGREKIKESQNVELHSVFYKIANRNYVRPELNGIIENIGNSISRKHPGLKLTILDANFPFKDGFPLLPHLSHNDGKKVDISLMYKTKEGVLTNEKPSNSGYGVFENPLKNEMNQTTICKNNGAWQYDYPKYLTLGKNLDLEFSANATKDLISSILKNNEIQKIFLEPHLKHRLNINSEKMRFHGCRAVRHDDHLHLEI</sequence>
<evidence type="ECO:0000313" key="2">
    <source>
        <dbReference type="EMBL" id="SFC62145.1"/>
    </source>
</evidence>
<dbReference type="OrthoDB" id="655954at2"/>
<dbReference type="AlphaFoldDB" id="A0A1I1KNJ6"/>
<evidence type="ECO:0000313" key="3">
    <source>
        <dbReference type="Proteomes" id="UP000199438"/>
    </source>
</evidence>
<keyword evidence="1" id="KW-1133">Transmembrane helix</keyword>
<reference evidence="3" key="1">
    <citation type="submission" date="2016-10" db="EMBL/GenBank/DDBJ databases">
        <authorList>
            <person name="Varghese N."/>
            <person name="Submissions S."/>
        </authorList>
    </citation>
    <scope>NUCLEOTIDE SEQUENCE [LARGE SCALE GENOMIC DNA]</scope>
    <source>
        <strain evidence="3">DSM 24499</strain>
    </source>
</reference>
<keyword evidence="1" id="KW-0812">Transmembrane</keyword>
<dbReference type="EMBL" id="FOKV01000006">
    <property type="protein sequence ID" value="SFC62145.1"/>
    <property type="molecule type" value="Genomic_DNA"/>
</dbReference>